<evidence type="ECO:0000259" key="2">
    <source>
        <dbReference type="Pfam" id="PF07603"/>
    </source>
</evidence>
<protein>
    <submittedName>
        <fullName evidence="3">DUF1566 domain-containing protein</fullName>
    </submittedName>
</protein>
<evidence type="ECO:0000313" key="4">
    <source>
        <dbReference type="Proteomes" id="UP001596501"/>
    </source>
</evidence>
<comment type="caution">
    <text evidence="3">The sequence shown here is derived from an EMBL/GenBank/DDBJ whole genome shotgun (WGS) entry which is preliminary data.</text>
</comment>
<dbReference type="Pfam" id="PF07603">
    <property type="entry name" value="Lcl_C"/>
    <property type="match status" value="1"/>
</dbReference>
<feature type="signal peptide" evidence="1">
    <location>
        <begin position="1"/>
        <end position="23"/>
    </location>
</feature>
<dbReference type="RefSeq" id="WP_382220454.1">
    <property type="nucleotide sequence ID" value="NZ_JBHTCA010000003.1"/>
</dbReference>
<dbReference type="Proteomes" id="UP001596501">
    <property type="component" value="Unassembled WGS sequence"/>
</dbReference>
<keyword evidence="1" id="KW-0732">Signal</keyword>
<evidence type="ECO:0000256" key="1">
    <source>
        <dbReference type="SAM" id="SignalP"/>
    </source>
</evidence>
<dbReference type="EMBL" id="JBHTCA010000003">
    <property type="protein sequence ID" value="MFC7408327.1"/>
    <property type="molecule type" value="Genomic_DNA"/>
</dbReference>
<accession>A0ABW2QH82</accession>
<dbReference type="InterPro" id="IPR011460">
    <property type="entry name" value="Lcl_C"/>
</dbReference>
<evidence type="ECO:0000313" key="3">
    <source>
        <dbReference type="EMBL" id="MFC7408327.1"/>
    </source>
</evidence>
<gene>
    <name evidence="3" type="ORF">ACFQPB_05605</name>
</gene>
<feature type="chain" id="PRO_5045142906" evidence="1">
    <location>
        <begin position="24"/>
        <end position="190"/>
    </location>
</feature>
<feature type="domain" description="Lcl C-terminal" evidence="2">
    <location>
        <begin position="39"/>
        <end position="187"/>
    </location>
</feature>
<sequence>MTTHLATAALAVLAAVLPVGLGAQTEAPRFVLSEDGDYVIDLKAKLAWPRCVEGMVWDGKTCTGQPQLFDHAQASAHALARWKAESIRWRLPHTTELKRLVDPRPAQQGLDPVLFPAAPREWHWSGTANIRAGGQVNQYSYDNIQKGRNNDNADRMAYLHGWAVNLATGEAKGDVSKRSTLPLRLVRPAF</sequence>
<keyword evidence="4" id="KW-1185">Reference proteome</keyword>
<proteinExistence type="predicted"/>
<reference evidence="4" key="1">
    <citation type="journal article" date="2019" name="Int. J. Syst. Evol. Microbiol.">
        <title>The Global Catalogue of Microorganisms (GCM) 10K type strain sequencing project: providing services to taxonomists for standard genome sequencing and annotation.</title>
        <authorList>
            <consortium name="The Broad Institute Genomics Platform"/>
            <consortium name="The Broad Institute Genome Sequencing Center for Infectious Disease"/>
            <person name="Wu L."/>
            <person name="Ma J."/>
        </authorList>
    </citation>
    <scope>NUCLEOTIDE SEQUENCE [LARGE SCALE GENOMIC DNA]</scope>
    <source>
        <strain evidence="4">CGMCC 1.12371</strain>
    </source>
</reference>
<name>A0ABW2QH82_9BURK</name>
<organism evidence="3 4">
    <name type="scientific">Hydrogenophaga atypica</name>
    <dbReference type="NCBI Taxonomy" id="249409"/>
    <lineage>
        <taxon>Bacteria</taxon>
        <taxon>Pseudomonadati</taxon>
        <taxon>Pseudomonadota</taxon>
        <taxon>Betaproteobacteria</taxon>
        <taxon>Burkholderiales</taxon>
        <taxon>Comamonadaceae</taxon>
        <taxon>Hydrogenophaga</taxon>
    </lineage>
</organism>